<proteinExistence type="predicted"/>
<reference evidence="2" key="1">
    <citation type="submission" date="2018-06" db="EMBL/GenBank/DDBJ databases">
        <authorList>
            <person name="Zhirakovskaya E."/>
        </authorList>
    </citation>
    <scope>NUCLEOTIDE SEQUENCE</scope>
</reference>
<gene>
    <name evidence="2" type="ORF">MNBD_NITROSPINAE02-2204</name>
</gene>
<dbReference type="Pfam" id="PF00882">
    <property type="entry name" value="Zn_dep_PLPC"/>
    <property type="match status" value="1"/>
</dbReference>
<protein>
    <recommendedName>
        <fullName evidence="1">Phospholipase C/D domain-containing protein</fullName>
    </recommendedName>
</protein>
<evidence type="ECO:0000259" key="1">
    <source>
        <dbReference type="Pfam" id="PF00882"/>
    </source>
</evidence>
<accession>A0A3B1BWX7</accession>
<organism evidence="2">
    <name type="scientific">hydrothermal vent metagenome</name>
    <dbReference type="NCBI Taxonomy" id="652676"/>
    <lineage>
        <taxon>unclassified sequences</taxon>
        <taxon>metagenomes</taxon>
        <taxon>ecological metagenomes</taxon>
    </lineage>
</organism>
<evidence type="ECO:0000313" key="2">
    <source>
        <dbReference type="EMBL" id="VAX20292.1"/>
    </source>
</evidence>
<dbReference type="EMBL" id="UOGE01000053">
    <property type="protein sequence ID" value="VAX20292.1"/>
    <property type="molecule type" value="Genomic_DNA"/>
</dbReference>
<name>A0A3B1BWX7_9ZZZZ</name>
<dbReference type="InterPro" id="IPR029002">
    <property type="entry name" value="PLPC/GPLD1"/>
</dbReference>
<dbReference type="AlphaFoldDB" id="A0A3B1BWX7"/>
<sequence>MKKTIALISGVAAAITLFLPGEAHAWGAGIHVAQGSFILDNLRLTGPAVAAILQSHPFDYIYGCISADIFIGKGYKRRDDHCHNWSVGFNVLDGASDEATKAYAYGYLTHLTADIIAHNYFIPNLLYATPATRGLGHLFWEFRADRFIRKKHWTLASEVISMHNKTNDDLIKRVMKRSRLRFGAKKMVFKRAVKLNDVMLYKEYVEKSHNSARLITRKDVALLNNYALNLIIEMLLHGKKSLCMNYDPVGTDHTIYAKRRRKLDGLSPGIFIGDSLFTVPEEIINVRHIDQEAVRL</sequence>
<feature type="domain" description="Phospholipase C/D" evidence="1">
    <location>
        <begin position="31"/>
        <end position="167"/>
    </location>
</feature>